<sequence>MSRFSSTLADAHAALQAENLPKAQTLFQELTRQPKATTADWYNLGVVQWMQRDAKGAVESWQAALKAEEADKQTLSSCHTNLANYFLLAKQDAAKASSHLAEAVKLTPEDGEIRYNYGLVLEKQDELQLALENYLRAEEAGVLKEDPSKMETLIRNVSAKLLARNKDIPESEQEIEARRMLDEAKEKADAGGMGTQVDWGKHGDGR</sequence>
<dbReference type="EMBL" id="MCFI01000001">
    <property type="protein sequence ID" value="ORY87897.1"/>
    <property type="molecule type" value="Genomic_DNA"/>
</dbReference>
<dbReference type="RefSeq" id="XP_040728392.1">
    <property type="nucleotide sequence ID" value="XM_040870847.1"/>
</dbReference>
<organism evidence="2 3">
    <name type="scientific">Protomyces lactucae-debilis</name>
    <dbReference type="NCBI Taxonomy" id="2754530"/>
    <lineage>
        <taxon>Eukaryota</taxon>
        <taxon>Fungi</taxon>
        <taxon>Dikarya</taxon>
        <taxon>Ascomycota</taxon>
        <taxon>Taphrinomycotina</taxon>
        <taxon>Taphrinomycetes</taxon>
        <taxon>Taphrinales</taxon>
        <taxon>Protomycetaceae</taxon>
        <taxon>Protomyces</taxon>
    </lineage>
</organism>
<accession>A0A1Y2FWI2</accession>
<keyword evidence="3" id="KW-1185">Reference proteome</keyword>
<evidence type="ECO:0000313" key="2">
    <source>
        <dbReference type="EMBL" id="ORY87897.1"/>
    </source>
</evidence>
<dbReference type="AlphaFoldDB" id="A0A1Y2FWI2"/>
<name>A0A1Y2FWI2_PROLT</name>
<gene>
    <name evidence="2" type="ORF">BCR37DRAFT_390405</name>
</gene>
<dbReference type="InterPro" id="IPR011990">
    <property type="entry name" value="TPR-like_helical_dom_sf"/>
</dbReference>
<dbReference type="Gene3D" id="1.25.40.10">
    <property type="entry name" value="Tetratricopeptide repeat domain"/>
    <property type="match status" value="2"/>
</dbReference>
<evidence type="ECO:0000313" key="3">
    <source>
        <dbReference type="Proteomes" id="UP000193685"/>
    </source>
</evidence>
<evidence type="ECO:0000256" key="1">
    <source>
        <dbReference type="SAM" id="MobiDB-lite"/>
    </source>
</evidence>
<dbReference type="OMA" id="ESARIWW"/>
<dbReference type="SUPFAM" id="SSF48452">
    <property type="entry name" value="TPR-like"/>
    <property type="match status" value="1"/>
</dbReference>
<dbReference type="GeneID" id="63787446"/>
<proteinExistence type="predicted"/>
<dbReference type="Pfam" id="PF13432">
    <property type="entry name" value="TPR_16"/>
    <property type="match status" value="2"/>
</dbReference>
<reference evidence="2 3" key="1">
    <citation type="submission" date="2016-07" db="EMBL/GenBank/DDBJ databases">
        <title>Pervasive Adenine N6-methylation of Active Genes in Fungi.</title>
        <authorList>
            <consortium name="DOE Joint Genome Institute"/>
            <person name="Mondo S.J."/>
            <person name="Dannebaum R.O."/>
            <person name="Kuo R.C."/>
            <person name="Labutti K."/>
            <person name="Haridas S."/>
            <person name="Kuo A."/>
            <person name="Salamov A."/>
            <person name="Ahrendt S.R."/>
            <person name="Lipzen A."/>
            <person name="Sullivan W."/>
            <person name="Andreopoulos W.B."/>
            <person name="Clum A."/>
            <person name="Lindquist E."/>
            <person name="Daum C."/>
            <person name="Ramamoorthy G.K."/>
            <person name="Gryganskyi A."/>
            <person name="Culley D."/>
            <person name="Magnuson J.K."/>
            <person name="James T.Y."/>
            <person name="O'Malley M.A."/>
            <person name="Stajich J.E."/>
            <person name="Spatafora J.W."/>
            <person name="Visel A."/>
            <person name="Grigoriev I.V."/>
        </authorList>
    </citation>
    <scope>NUCLEOTIDE SEQUENCE [LARGE SCALE GENOMIC DNA]</scope>
    <source>
        <strain evidence="2 3">12-1054</strain>
    </source>
</reference>
<feature type="region of interest" description="Disordered" evidence="1">
    <location>
        <begin position="184"/>
        <end position="206"/>
    </location>
</feature>
<dbReference type="Proteomes" id="UP000193685">
    <property type="component" value="Unassembled WGS sequence"/>
</dbReference>
<dbReference type="OrthoDB" id="1926212at2759"/>
<comment type="caution">
    <text evidence="2">The sequence shown here is derived from an EMBL/GenBank/DDBJ whole genome shotgun (WGS) entry which is preliminary data.</text>
</comment>
<protein>
    <submittedName>
        <fullName evidence="2">Uncharacterized protein</fullName>
    </submittedName>
</protein>